<evidence type="ECO:0000313" key="2">
    <source>
        <dbReference type="EMBL" id="MEX0387309.1"/>
    </source>
</evidence>
<sequence length="78" mass="8474">MSDLPRFFRRLGWVFLAVALNIVLIGVGALWMKIGPAAIGVLLDPGNAVIWLTTALTFAPAIGSFYAARLFRRRQSGA</sequence>
<gene>
    <name evidence="2" type="ORF">V6X64_09965</name>
</gene>
<name>A0ABV3SC46_9GAMM</name>
<keyword evidence="1" id="KW-0472">Membrane</keyword>
<feature type="transmembrane region" description="Helical" evidence="1">
    <location>
        <begin position="12"/>
        <end position="32"/>
    </location>
</feature>
<dbReference type="Proteomes" id="UP001556653">
    <property type="component" value="Unassembled WGS sequence"/>
</dbReference>
<dbReference type="RefSeq" id="WP_367967973.1">
    <property type="nucleotide sequence ID" value="NZ_JBAKFI010000005.1"/>
</dbReference>
<keyword evidence="1" id="KW-0812">Transmembrane</keyword>
<reference evidence="2 3" key="1">
    <citation type="submission" date="2024-02" db="EMBL/GenBank/DDBJ databases">
        <title>New especies of Spiribacter isolated from saline water.</title>
        <authorList>
            <person name="Leon M.J."/>
            <person name="De La Haba R."/>
            <person name="Sanchez-Porro C."/>
            <person name="Ventosa A."/>
        </authorList>
    </citation>
    <scope>NUCLEOTIDE SEQUENCE [LARGE SCALE GENOMIC DNA]</scope>
    <source>
        <strain evidence="3">ag22IC4-227</strain>
    </source>
</reference>
<feature type="transmembrane region" description="Helical" evidence="1">
    <location>
        <begin position="48"/>
        <end position="68"/>
    </location>
</feature>
<comment type="caution">
    <text evidence="2">The sequence shown here is derived from an EMBL/GenBank/DDBJ whole genome shotgun (WGS) entry which is preliminary data.</text>
</comment>
<keyword evidence="3" id="KW-1185">Reference proteome</keyword>
<proteinExistence type="predicted"/>
<protein>
    <submittedName>
        <fullName evidence="2">Uncharacterized protein</fullName>
    </submittedName>
</protein>
<keyword evidence="1" id="KW-1133">Transmembrane helix</keyword>
<evidence type="ECO:0000313" key="3">
    <source>
        <dbReference type="Proteomes" id="UP001556653"/>
    </source>
</evidence>
<dbReference type="EMBL" id="JBAKFJ010000002">
    <property type="protein sequence ID" value="MEX0387309.1"/>
    <property type="molecule type" value="Genomic_DNA"/>
</dbReference>
<organism evidence="2 3">
    <name type="scientific">Spiribacter onubensis</name>
    <dbReference type="NCBI Taxonomy" id="3122420"/>
    <lineage>
        <taxon>Bacteria</taxon>
        <taxon>Pseudomonadati</taxon>
        <taxon>Pseudomonadota</taxon>
        <taxon>Gammaproteobacteria</taxon>
        <taxon>Chromatiales</taxon>
        <taxon>Ectothiorhodospiraceae</taxon>
        <taxon>Spiribacter</taxon>
    </lineage>
</organism>
<evidence type="ECO:0000256" key="1">
    <source>
        <dbReference type="SAM" id="Phobius"/>
    </source>
</evidence>
<accession>A0ABV3SC46</accession>